<proteinExistence type="predicted"/>
<dbReference type="InterPro" id="IPR009937">
    <property type="entry name" value="Phage_holin_3_6"/>
</dbReference>
<keyword evidence="1" id="KW-1133">Transmembrane helix</keyword>
<keyword evidence="3" id="KW-1185">Reference proteome</keyword>
<dbReference type="Proteomes" id="UP001479520">
    <property type="component" value="Chromosome"/>
</dbReference>
<name>A0ABZ2XK42_9RHOO</name>
<gene>
    <name evidence="2" type="ORF">AADV58_00910</name>
</gene>
<evidence type="ECO:0000256" key="1">
    <source>
        <dbReference type="SAM" id="Phobius"/>
    </source>
</evidence>
<reference evidence="2 3" key="1">
    <citation type="submission" date="2024-04" db="EMBL/GenBank/DDBJ databases">
        <title>Dissimilatory iodate-reducing microorganisms contribute to the enrichment of iodine in groundwater.</title>
        <authorList>
            <person name="Jiang Z."/>
        </authorList>
    </citation>
    <scope>NUCLEOTIDE SEQUENCE [LARGE SCALE GENOMIC DNA]</scope>
    <source>
        <strain evidence="2 3">NCP973</strain>
    </source>
</reference>
<keyword evidence="1" id="KW-0472">Membrane</keyword>
<feature type="transmembrane region" description="Helical" evidence="1">
    <location>
        <begin position="84"/>
        <end position="103"/>
    </location>
</feature>
<organism evidence="2 3">
    <name type="scientific">Azonexus hydrophilus</name>
    <dbReference type="NCBI Taxonomy" id="418702"/>
    <lineage>
        <taxon>Bacteria</taxon>
        <taxon>Pseudomonadati</taxon>
        <taxon>Pseudomonadota</taxon>
        <taxon>Betaproteobacteria</taxon>
        <taxon>Rhodocyclales</taxon>
        <taxon>Azonexaceae</taxon>
        <taxon>Azonexus</taxon>
    </lineage>
</organism>
<accession>A0ABZ2XK42</accession>
<dbReference type="RefSeq" id="WP_341743819.1">
    <property type="nucleotide sequence ID" value="NZ_CP151406.1"/>
</dbReference>
<feature type="transmembrane region" description="Helical" evidence="1">
    <location>
        <begin position="55"/>
        <end position="78"/>
    </location>
</feature>
<protein>
    <submittedName>
        <fullName evidence="2">Phage holin family protein</fullName>
    </submittedName>
</protein>
<evidence type="ECO:0000313" key="2">
    <source>
        <dbReference type="EMBL" id="WZJ21735.1"/>
    </source>
</evidence>
<dbReference type="Pfam" id="PF07332">
    <property type="entry name" value="Phage_holin_3_6"/>
    <property type="match status" value="1"/>
</dbReference>
<dbReference type="EMBL" id="CP151406">
    <property type="protein sequence ID" value="WZJ21735.1"/>
    <property type="molecule type" value="Genomic_DNA"/>
</dbReference>
<sequence length="134" mass="14521">MSAQLPPEDAGRPGLFAALKNIFATLLSIGRTRAELLAVEIEEEKYRLIAMWAKAIGAAFLIALGVIMAVFSLALAFWEQRVVVFGLFAALFFVGAAVLVLSLRQQAKAPSRLFRSSLAELDADIAQLRGSARE</sequence>
<keyword evidence="1" id="KW-0812">Transmembrane</keyword>
<evidence type="ECO:0000313" key="3">
    <source>
        <dbReference type="Proteomes" id="UP001479520"/>
    </source>
</evidence>